<reference evidence="7" key="1">
    <citation type="submission" date="2023-02" db="EMBL/GenBank/DDBJ databases">
        <title>Identification and recombinant expression of a fungal hydrolase from Papiliotrema laurentii that hydrolyzes apple cutin and clears colloidal polyester polyurethane.</title>
        <authorList>
            <consortium name="DOE Joint Genome Institute"/>
            <person name="Roman V.A."/>
            <person name="Bojanowski C."/>
            <person name="Crable B.R."/>
            <person name="Wagner D.N."/>
            <person name="Hung C.S."/>
            <person name="Nadeau L.J."/>
            <person name="Schratz L."/>
            <person name="Haridas S."/>
            <person name="Pangilinan J."/>
            <person name="Lipzen A."/>
            <person name="Na H."/>
            <person name="Yan M."/>
            <person name="Ng V."/>
            <person name="Grigoriev I.V."/>
            <person name="Spatafora J.W."/>
            <person name="Barlow D."/>
            <person name="Biffinger J."/>
            <person name="Kelley-Loughnane N."/>
            <person name="Varaljay V.A."/>
            <person name="Crookes-Goodson W.J."/>
        </authorList>
    </citation>
    <scope>NUCLEOTIDE SEQUENCE</scope>
    <source>
        <strain evidence="7">5307AH</strain>
    </source>
</reference>
<dbReference type="EC" id="3.1.1.47" evidence="4"/>
<evidence type="ECO:0000256" key="3">
    <source>
        <dbReference type="ARBA" id="ARBA00023098"/>
    </source>
</evidence>
<dbReference type="SUPFAM" id="SSF53474">
    <property type="entry name" value="alpha/beta-Hydrolases"/>
    <property type="match status" value="1"/>
</dbReference>
<dbReference type="PANTHER" id="PTHR10272:SF0">
    <property type="entry name" value="PLATELET-ACTIVATING FACTOR ACETYLHYDROLASE"/>
    <property type="match status" value="1"/>
</dbReference>
<evidence type="ECO:0000313" key="7">
    <source>
        <dbReference type="EMBL" id="KAK1927779.1"/>
    </source>
</evidence>
<evidence type="ECO:0000256" key="6">
    <source>
        <dbReference type="SAM" id="MobiDB-lite"/>
    </source>
</evidence>
<sequence>MSSTTEPQPPGSTPRAQKISYPASHSKLGTLWSRSLPEYSGEYPVGAVDVEFPIPKQRMGRFVHKKVPGGEAGIEIDTVLFTMFYPCQVDGSREKGALWFPRFGPTINGFLKMAGRESWWLSRLAYVPAFPAVYGLKFPVFQRAPLLPPPVDPNGQPGKWPLIIFSHGVGCSRLMYTHICGELASRGYVVAAVEHRDGTGPSAKVTNEQGDEKDVEFLRWTDLDWPDFPEGEQPKDDTTLRHDQLQIRLVEMEATLRVIRELVEGEMDPTSKARNNLQASRTYDWSVWRNAVDTSHGNICYAGHSFGGTAALATTSDDRFKPASIIILDPATQRVEPWQGTVHCPMLCINSEEFTDSEEYDVLLQQVLPTCKSDHHVFSIAGTTHPSFSDVFLIIPGRIASWTGLKLAPFQVFIKTLNIIDQFLDRGDDTVSVKWDMYQLGSGVTGRPKKPIGSPGDCLLQAS</sequence>
<comment type="similarity">
    <text evidence="4">Belongs to the serine esterase family.</text>
</comment>
<dbReference type="GO" id="GO:0016042">
    <property type="term" value="P:lipid catabolic process"/>
    <property type="evidence" value="ECO:0007669"/>
    <property type="project" value="UniProtKB-KW"/>
</dbReference>
<dbReference type="PIRSF" id="PIRSF018169">
    <property type="entry name" value="PAF_acetylhydrolase"/>
    <property type="match status" value="1"/>
</dbReference>
<dbReference type="InterPro" id="IPR016715">
    <property type="entry name" value="PAF_acetylhydro_eukaryote"/>
</dbReference>
<keyword evidence="3 4" id="KW-0443">Lipid metabolism</keyword>
<dbReference type="PANTHER" id="PTHR10272">
    <property type="entry name" value="PLATELET-ACTIVATING FACTOR ACETYLHYDROLASE"/>
    <property type="match status" value="1"/>
</dbReference>
<evidence type="ECO:0000256" key="1">
    <source>
        <dbReference type="ARBA" id="ARBA00022801"/>
    </source>
</evidence>
<dbReference type="Pfam" id="PF03403">
    <property type="entry name" value="PAF-AH_p_II"/>
    <property type="match status" value="1"/>
</dbReference>
<organism evidence="7 8">
    <name type="scientific">Papiliotrema laurentii</name>
    <name type="common">Cryptococcus laurentii</name>
    <dbReference type="NCBI Taxonomy" id="5418"/>
    <lineage>
        <taxon>Eukaryota</taxon>
        <taxon>Fungi</taxon>
        <taxon>Dikarya</taxon>
        <taxon>Basidiomycota</taxon>
        <taxon>Agaricomycotina</taxon>
        <taxon>Tremellomycetes</taxon>
        <taxon>Tremellales</taxon>
        <taxon>Rhynchogastremaceae</taxon>
        <taxon>Papiliotrema</taxon>
    </lineage>
</organism>
<comment type="catalytic activity">
    <reaction evidence="4">
        <text>a 1-O-alkyl-2-acetyl-sn-glycero-3-phosphocholine + H2O = a 1-O-alkyl-sn-glycero-3-phosphocholine + acetate + H(+)</text>
        <dbReference type="Rhea" id="RHEA:17777"/>
        <dbReference type="ChEBI" id="CHEBI:15377"/>
        <dbReference type="ChEBI" id="CHEBI:15378"/>
        <dbReference type="ChEBI" id="CHEBI:30089"/>
        <dbReference type="ChEBI" id="CHEBI:30909"/>
        <dbReference type="ChEBI" id="CHEBI:36707"/>
        <dbReference type="EC" id="3.1.1.47"/>
    </reaction>
</comment>
<keyword evidence="1 4" id="KW-0378">Hydrolase</keyword>
<proteinExistence type="inferred from homology"/>
<keyword evidence="2 4" id="KW-0442">Lipid degradation</keyword>
<dbReference type="EMBL" id="JAODAN010000001">
    <property type="protein sequence ID" value="KAK1927779.1"/>
    <property type="molecule type" value="Genomic_DNA"/>
</dbReference>
<comment type="caution">
    <text evidence="7">The sequence shown here is derived from an EMBL/GenBank/DDBJ whole genome shotgun (WGS) entry which is preliminary data.</text>
</comment>
<feature type="region of interest" description="Disordered" evidence="6">
    <location>
        <begin position="1"/>
        <end position="20"/>
    </location>
</feature>
<feature type="active site" description="Charge relay system" evidence="5">
    <location>
        <position position="329"/>
    </location>
</feature>
<name>A0AAD9FWV8_PAPLA</name>
<accession>A0AAD9FWV8</accession>
<evidence type="ECO:0000256" key="5">
    <source>
        <dbReference type="PIRSR" id="PIRSR018169-1"/>
    </source>
</evidence>
<gene>
    <name evidence="7" type="ORF">DB88DRAFT_479232</name>
</gene>
<dbReference type="InterPro" id="IPR029058">
    <property type="entry name" value="AB_hydrolase_fold"/>
</dbReference>
<evidence type="ECO:0000313" key="8">
    <source>
        <dbReference type="Proteomes" id="UP001182556"/>
    </source>
</evidence>
<dbReference type="Gene3D" id="3.40.50.1820">
    <property type="entry name" value="alpha/beta hydrolase"/>
    <property type="match status" value="1"/>
</dbReference>
<evidence type="ECO:0000256" key="2">
    <source>
        <dbReference type="ARBA" id="ARBA00022963"/>
    </source>
</evidence>
<dbReference type="Proteomes" id="UP001182556">
    <property type="component" value="Unassembled WGS sequence"/>
</dbReference>
<evidence type="ECO:0000256" key="4">
    <source>
        <dbReference type="PIRNR" id="PIRNR018169"/>
    </source>
</evidence>
<protein>
    <recommendedName>
        <fullName evidence="4">Putative phospholipase</fullName>
        <ecNumber evidence="4">3.1.1.47</ecNumber>
    </recommendedName>
</protein>
<feature type="active site" description="Nucleophile" evidence="5">
    <location>
        <position position="305"/>
    </location>
</feature>
<dbReference type="GO" id="GO:0003847">
    <property type="term" value="F:1-alkyl-2-acetylglycerophosphocholine esterase activity"/>
    <property type="evidence" value="ECO:0007669"/>
    <property type="project" value="UniProtKB-UniRule"/>
</dbReference>
<dbReference type="AlphaFoldDB" id="A0AAD9FWV8"/>
<keyword evidence="8" id="KW-1185">Reference proteome</keyword>
<feature type="active site" description="Charge relay system" evidence="5">
    <location>
        <position position="385"/>
    </location>
</feature>